<name>A0ACC0Y6N6_9ROSI</name>
<dbReference type="Proteomes" id="UP001163603">
    <property type="component" value="Chromosome 8"/>
</dbReference>
<keyword evidence="2" id="KW-1185">Reference proteome</keyword>
<evidence type="ECO:0000313" key="2">
    <source>
        <dbReference type="Proteomes" id="UP001163603"/>
    </source>
</evidence>
<proteinExistence type="predicted"/>
<comment type="caution">
    <text evidence="1">The sequence shown here is derived from an EMBL/GenBank/DDBJ whole genome shotgun (WGS) entry which is preliminary data.</text>
</comment>
<accession>A0ACC0Y6N6</accession>
<protein>
    <submittedName>
        <fullName evidence="1">Uncharacterized protein</fullName>
    </submittedName>
</protein>
<dbReference type="EMBL" id="CM047743">
    <property type="protein sequence ID" value="KAJ0030945.1"/>
    <property type="molecule type" value="Genomic_DNA"/>
</dbReference>
<reference evidence="2" key="1">
    <citation type="journal article" date="2023" name="G3 (Bethesda)">
        <title>Genome assembly and association tests identify interacting loci associated with vigor, precocity, and sex in interspecific pistachio rootstocks.</title>
        <authorList>
            <person name="Palmer W."/>
            <person name="Jacygrad E."/>
            <person name="Sagayaradj S."/>
            <person name="Cavanaugh K."/>
            <person name="Han R."/>
            <person name="Bertier L."/>
            <person name="Beede B."/>
            <person name="Kafkas S."/>
            <person name="Golino D."/>
            <person name="Preece J."/>
            <person name="Michelmore R."/>
        </authorList>
    </citation>
    <scope>NUCLEOTIDE SEQUENCE [LARGE SCALE GENOMIC DNA]</scope>
</reference>
<evidence type="ECO:0000313" key="1">
    <source>
        <dbReference type="EMBL" id="KAJ0030945.1"/>
    </source>
</evidence>
<organism evidence="1 2">
    <name type="scientific">Pistacia integerrima</name>
    <dbReference type="NCBI Taxonomy" id="434235"/>
    <lineage>
        <taxon>Eukaryota</taxon>
        <taxon>Viridiplantae</taxon>
        <taxon>Streptophyta</taxon>
        <taxon>Embryophyta</taxon>
        <taxon>Tracheophyta</taxon>
        <taxon>Spermatophyta</taxon>
        <taxon>Magnoliopsida</taxon>
        <taxon>eudicotyledons</taxon>
        <taxon>Gunneridae</taxon>
        <taxon>Pentapetalae</taxon>
        <taxon>rosids</taxon>
        <taxon>malvids</taxon>
        <taxon>Sapindales</taxon>
        <taxon>Anacardiaceae</taxon>
        <taxon>Pistacia</taxon>
    </lineage>
</organism>
<sequence length="53" mass="5827">MSGRGKPGIGGWCGWQCYGRQGIGDVPHFGSASSIVTMRLQVVVEEDKRWWCG</sequence>
<gene>
    <name evidence="1" type="ORF">Pint_13826</name>
</gene>